<name>A0A3N0DVU9_9ACTN</name>
<gene>
    <name evidence="1" type="ORF">EFL95_11635</name>
</gene>
<dbReference type="SUPFAM" id="SSF53649">
    <property type="entry name" value="Alkaline phosphatase-like"/>
    <property type="match status" value="1"/>
</dbReference>
<accession>A0A3N0DVU9</accession>
<comment type="caution">
    <text evidence="1">The sequence shown here is derived from an EMBL/GenBank/DDBJ whole genome shotgun (WGS) entry which is preliminary data.</text>
</comment>
<protein>
    <submittedName>
        <fullName evidence="1">Alkaline phosphatase family protein</fullName>
    </submittedName>
</protein>
<dbReference type="AlphaFoldDB" id="A0A3N0DVU9"/>
<reference evidence="1 2" key="1">
    <citation type="submission" date="2018-11" db="EMBL/GenBank/DDBJ databases">
        <authorList>
            <person name="Li F."/>
        </authorList>
    </citation>
    <scope>NUCLEOTIDE SEQUENCE [LARGE SCALE GENOMIC DNA]</scope>
    <source>
        <strain evidence="1 2">KIS18-7</strain>
    </source>
</reference>
<evidence type="ECO:0000313" key="2">
    <source>
        <dbReference type="Proteomes" id="UP000277094"/>
    </source>
</evidence>
<dbReference type="InterPro" id="IPR017850">
    <property type="entry name" value="Alkaline_phosphatase_core_sf"/>
</dbReference>
<dbReference type="Pfam" id="PF01663">
    <property type="entry name" value="Phosphodiest"/>
    <property type="match status" value="1"/>
</dbReference>
<dbReference type="GO" id="GO:0016787">
    <property type="term" value="F:hydrolase activity"/>
    <property type="evidence" value="ECO:0007669"/>
    <property type="project" value="UniProtKB-ARBA"/>
</dbReference>
<organism evidence="1 2">
    <name type="scientific">Nocardioides marmorisolisilvae</name>
    <dbReference type="NCBI Taxonomy" id="1542737"/>
    <lineage>
        <taxon>Bacteria</taxon>
        <taxon>Bacillati</taxon>
        <taxon>Actinomycetota</taxon>
        <taxon>Actinomycetes</taxon>
        <taxon>Propionibacteriales</taxon>
        <taxon>Nocardioidaceae</taxon>
        <taxon>Nocardioides</taxon>
    </lineage>
</organism>
<dbReference type="Gene3D" id="3.40.720.10">
    <property type="entry name" value="Alkaline Phosphatase, subunit A"/>
    <property type="match status" value="1"/>
</dbReference>
<dbReference type="EMBL" id="RJSG01000002">
    <property type="protein sequence ID" value="RNL79616.1"/>
    <property type="molecule type" value="Genomic_DNA"/>
</dbReference>
<proteinExistence type="predicted"/>
<sequence>MTSFSFVEPSYGGRTLGDVLPAIATALGVDVGFHDTELVLPPAQRYVVFLVDGLGHRLIEQHAEHAPYLHALLQEPGVAGVPSTTATSLTSLGTALTPGEHGLVGFTSRIPGTEKLLNALFWNKDVVDPAEWQPNPSAFARLRSAGVHATVVSKKEFVDSGLTLSAFRGAEFVDGDKIGERIAAAVTESAVSPSVTYVYDGDLDWTGHRYGVDSAQWRAQLGAIDAGVEQLRESLDPGVRLVVVADHGMVDCPNEFRIDIDEHPELRSGVQLIGGEARFRHLYCSGRAVDDVLATWREFLGDRGQVLARDEAIERGWFGTVAPQVRPRLGDVVVAAAGQTALISMADFPYENLLVGFHGSLTAVEMEIPILIC</sequence>
<dbReference type="OrthoDB" id="9779267at2"/>
<dbReference type="InterPro" id="IPR002591">
    <property type="entry name" value="Phosphodiest/P_Trfase"/>
</dbReference>
<dbReference type="RefSeq" id="WP_123234119.1">
    <property type="nucleotide sequence ID" value="NZ_RJSG01000002.1"/>
</dbReference>
<dbReference type="PANTHER" id="PTHR10151:SF120">
    <property type="entry name" value="BIS(5'-ADENOSYL)-TRIPHOSPHATASE"/>
    <property type="match status" value="1"/>
</dbReference>
<evidence type="ECO:0000313" key="1">
    <source>
        <dbReference type="EMBL" id="RNL79616.1"/>
    </source>
</evidence>
<dbReference type="Proteomes" id="UP000277094">
    <property type="component" value="Unassembled WGS sequence"/>
</dbReference>
<dbReference type="PANTHER" id="PTHR10151">
    <property type="entry name" value="ECTONUCLEOTIDE PYROPHOSPHATASE/PHOSPHODIESTERASE"/>
    <property type="match status" value="1"/>
</dbReference>
<keyword evidence="2" id="KW-1185">Reference proteome</keyword>